<evidence type="ECO:0000313" key="13">
    <source>
        <dbReference type="EMBL" id="UWZ85198.1"/>
    </source>
</evidence>
<dbReference type="Gene3D" id="3.30.465.10">
    <property type="match status" value="1"/>
</dbReference>
<reference evidence="13" key="1">
    <citation type="submission" date="2021-04" db="EMBL/GenBank/DDBJ databases">
        <title>Phylogenetic analysis of Acidobacteriaceae.</title>
        <authorList>
            <person name="Qiu L."/>
            <person name="Zhang Q."/>
        </authorList>
    </citation>
    <scope>NUCLEOTIDE SEQUENCE</scope>
    <source>
        <strain evidence="13">DSM 25168</strain>
    </source>
</reference>
<evidence type="ECO:0000259" key="12">
    <source>
        <dbReference type="PROSITE" id="PS51387"/>
    </source>
</evidence>
<dbReference type="InterPro" id="IPR004017">
    <property type="entry name" value="Cys_rich_dom"/>
</dbReference>
<sequence>MEKLLSVDPTRIGRPDVPPCSDAIDESLLDGTPARLKSDLVELLGEDLVRHRITDLVRYASDASPYRYVPKVIVQPRNVDHIASLFAYCVRNGRHATFRAGGTSLNGQSQGDDILIDVRQHWSGWGVEDNGKRIRCNVGTTLLRINEALKPYGRRMGPDPASLNAATIGGVLANNAGGMRCTPAIDSYHSIVGMKIVLTTGTIIDTEDPNAEGQFARSEPLMAAGLMRIREEILADQALSDRIVRKYTIRNTNGYAMHAFLDGKTPVEILRRLMVGSEGTLGFVAEATFTTYRLPKRTMVAWLPFETLDDAVAQVEKIVALGASAVELMVGSMMTAAAKVMEGTPAYWRNVDEKNAVLLVEFGLDTDKELEDIERKVDEGLSAVNLLQPLEFIRQEEAVELAWHIRDGLLGFVGVARPQGTSLVIEDVCFPPQQLAAATHDLTNLLAKYGYQPVAAGHAAYGNLHFTMLTQFSEEESRQRYDGFMRELVELVVEKYDGSLKAEHGTGINMAPFVRREWGDKLTDLMWDVKNLLDPHGILAPNVLLSHDPLIHLKNLKSSPAIEDVHFASHCIECGFCEPVCPSRNVTVTPRQRIVLRREMARQPEWSKLLTKLQHEYEYDAIETCAVDGTCADACPMGINTGALMKHLRKMEHSSTAEAVALDIAQNWGEVERLARLGVKAADILQGITSPHLLTVLTDVVRSAVSKDLVPSVAGPMPHAAPAELPKTQQQGAAAVYFPACINRIFGRDNSKPAFPALPDVFVKISARAGKPLWIPDDVRGLCCSTPWSSKGYKQGQTWMSEQMCDALWRWSDGGKRPVVVDAASCTLGLKEDILEHLDDERREKLKRVTIIDSIAWCRDLLPALNIVRQIPEIVVHPTCSTTHLGLNESLLEISRALADHASVPLGTTCCGTAGDRGLLHPELIHSATRDTLIQIQRSSADTCFVSANRTCELGMRQTTGRLYESFIFALEEATRVTN</sequence>
<dbReference type="Pfam" id="PF01565">
    <property type="entry name" value="FAD_binding_4"/>
    <property type="match status" value="1"/>
</dbReference>
<evidence type="ECO:0000256" key="10">
    <source>
        <dbReference type="ARBA" id="ARBA00038897"/>
    </source>
</evidence>
<dbReference type="InterPro" id="IPR036318">
    <property type="entry name" value="FAD-bd_PCMH-like_sf"/>
</dbReference>
<keyword evidence="9" id="KW-0411">Iron-sulfur</keyword>
<dbReference type="InterPro" id="IPR016169">
    <property type="entry name" value="FAD-bd_PCMH_sub2"/>
</dbReference>
<dbReference type="EC" id="1.1.2.4" evidence="10"/>
<dbReference type="PANTHER" id="PTHR11748:SF111">
    <property type="entry name" value="D-LACTATE DEHYDROGENASE, MITOCHONDRIAL-RELATED"/>
    <property type="match status" value="1"/>
</dbReference>
<dbReference type="Gene3D" id="3.30.70.2740">
    <property type="match status" value="1"/>
</dbReference>
<keyword evidence="5" id="KW-0274">FAD</keyword>
<comment type="similarity">
    <text evidence="2">Belongs to the FAD-binding oxidoreductase/transferase type 4 family.</text>
</comment>
<dbReference type="InterPro" id="IPR016166">
    <property type="entry name" value="FAD-bd_PCMH"/>
</dbReference>
<dbReference type="InterPro" id="IPR004113">
    <property type="entry name" value="FAD-bd_oxidored_4_C"/>
</dbReference>
<dbReference type="Pfam" id="PF13183">
    <property type="entry name" value="Fer4_8"/>
    <property type="match status" value="1"/>
</dbReference>
<keyword evidence="3" id="KW-0285">Flavoprotein</keyword>
<dbReference type="InterPro" id="IPR017896">
    <property type="entry name" value="4Fe4S_Fe-S-bd"/>
</dbReference>
<evidence type="ECO:0000256" key="8">
    <source>
        <dbReference type="ARBA" id="ARBA00023004"/>
    </source>
</evidence>
<dbReference type="Pfam" id="PF02913">
    <property type="entry name" value="FAD-oxidase_C"/>
    <property type="match status" value="1"/>
</dbReference>
<gene>
    <name evidence="13" type="ORF">MOP44_04460</name>
</gene>
<dbReference type="InterPro" id="IPR016164">
    <property type="entry name" value="FAD-linked_Oxase-like_C"/>
</dbReference>
<evidence type="ECO:0000256" key="4">
    <source>
        <dbReference type="ARBA" id="ARBA00022723"/>
    </source>
</evidence>
<protein>
    <recommendedName>
        <fullName evidence="10">D-lactate dehydrogenase (cytochrome)</fullName>
        <ecNumber evidence="10">1.1.2.4</ecNumber>
    </recommendedName>
</protein>
<keyword evidence="8" id="KW-0408">Iron</keyword>
<evidence type="ECO:0000256" key="3">
    <source>
        <dbReference type="ARBA" id="ARBA00022630"/>
    </source>
</evidence>
<proteinExistence type="inferred from homology"/>
<dbReference type="InterPro" id="IPR009051">
    <property type="entry name" value="Helical_ferredxn"/>
</dbReference>
<dbReference type="Proteomes" id="UP001059380">
    <property type="component" value="Chromosome"/>
</dbReference>
<evidence type="ECO:0000256" key="5">
    <source>
        <dbReference type="ARBA" id="ARBA00022827"/>
    </source>
</evidence>
<name>A0A9J7BWD6_9BACT</name>
<comment type="cofactor">
    <cofactor evidence="1">
        <name>FAD</name>
        <dbReference type="ChEBI" id="CHEBI:57692"/>
    </cofactor>
</comment>
<keyword evidence="14" id="KW-1185">Reference proteome</keyword>
<dbReference type="SUPFAM" id="SSF55103">
    <property type="entry name" value="FAD-linked oxidases, C-terminal domain"/>
    <property type="match status" value="1"/>
</dbReference>
<dbReference type="GO" id="GO:0051536">
    <property type="term" value="F:iron-sulfur cluster binding"/>
    <property type="evidence" value="ECO:0007669"/>
    <property type="project" value="UniProtKB-KW"/>
</dbReference>
<dbReference type="PROSITE" id="PS00198">
    <property type="entry name" value="4FE4S_FER_1"/>
    <property type="match status" value="1"/>
</dbReference>
<keyword evidence="7" id="KW-0560">Oxidoreductase</keyword>
<dbReference type="RefSeq" id="WP_260794714.1">
    <property type="nucleotide sequence ID" value="NZ_CP093313.1"/>
</dbReference>
<evidence type="ECO:0000256" key="1">
    <source>
        <dbReference type="ARBA" id="ARBA00001974"/>
    </source>
</evidence>
<dbReference type="AlphaFoldDB" id="A0A9J7BWD6"/>
<dbReference type="SUPFAM" id="SSF46548">
    <property type="entry name" value="alpha-helical ferredoxin"/>
    <property type="match status" value="1"/>
</dbReference>
<dbReference type="GO" id="GO:0008720">
    <property type="term" value="F:D-lactate dehydrogenase (NAD+) activity"/>
    <property type="evidence" value="ECO:0007669"/>
    <property type="project" value="TreeGrafter"/>
</dbReference>
<feature type="domain" description="FAD-binding PCMH-type" evidence="12">
    <location>
        <begin position="66"/>
        <end position="294"/>
    </location>
</feature>
<dbReference type="GO" id="GO:0046872">
    <property type="term" value="F:metal ion binding"/>
    <property type="evidence" value="ECO:0007669"/>
    <property type="project" value="UniProtKB-KW"/>
</dbReference>
<dbReference type="EMBL" id="CP093313">
    <property type="protein sequence ID" value="UWZ85198.1"/>
    <property type="molecule type" value="Genomic_DNA"/>
</dbReference>
<dbReference type="InterPro" id="IPR017900">
    <property type="entry name" value="4Fe4S_Fe_S_CS"/>
</dbReference>
<keyword evidence="6" id="KW-0809">Transit peptide</keyword>
<dbReference type="Pfam" id="PF02754">
    <property type="entry name" value="CCG"/>
    <property type="match status" value="1"/>
</dbReference>
<dbReference type="PROSITE" id="PS51387">
    <property type="entry name" value="FAD_PCMH"/>
    <property type="match status" value="1"/>
</dbReference>
<evidence type="ECO:0000256" key="7">
    <source>
        <dbReference type="ARBA" id="ARBA00023002"/>
    </source>
</evidence>
<feature type="domain" description="4Fe-4S ferredoxin-type" evidence="11">
    <location>
        <begin position="560"/>
        <end position="591"/>
    </location>
</feature>
<dbReference type="SUPFAM" id="SSF56176">
    <property type="entry name" value="FAD-binding/transporter-associated domain-like"/>
    <property type="match status" value="1"/>
</dbReference>
<evidence type="ECO:0000256" key="2">
    <source>
        <dbReference type="ARBA" id="ARBA00008000"/>
    </source>
</evidence>
<dbReference type="Gene3D" id="1.10.1060.10">
    <property type="entry name" value="Alpha-helical ferredoxin"/>
    <property type="match status" value="1"/>
</dbReference>
<dbReference type="PROSITE" id="PS51379">
    <property type="entry name" value="4FE4S_FER_2"/>
    <property type="match status" value="1"/>
</dbReference>
<accession>A0A9J7BWD6</accession>
<dbReference type="InterPro" id="IPR006094">
    <property type="entry name" value="Oxid_FAD_bind_N"/>
</dbReference>
<dbReference type="GO" id="GO:1903457">
    <property type="term" value="P:lactate catabolic process"/>
    <property type="evidence" value="ECO:0007669"/>
    <property type="project" value="TreeGrafter"/>
</dbReference>
<evidence type="ECO:0000256" key="6">
    <source>
        <dbReference type="ARBA" id="ARBA00022946"/>
    </source>
</evidence>
<dbReference type="GO" id="GO:0004458">
    <property type="term" value="F:D-lactate dehydrogenase (cytochrome) activity"/>
    <property type="evidence" value="ECO:0007669"/>
    <property type="project" value="UniProtKB-EC"/>
</dbReference>
<dbReference type="KEGG" id="orp:MOP44_04460"/>
<dbReference type="PANTHER" id="PTHR11748">
    <property type="entry name" value="D-LACTATE DEHYDROGENASE"/>
    <property type="match status" value="1"/>
</dbReference>
<evidence type="ECO:0000313" key="14">
    <source>
        <dbReference type="Proteomes" id="UP001059380"/>
    </source>
</evidence>
<keyword evidence="4" id="KW-0479">Metal-binding</keyword>
<organism evidence="13 14">
    <name type="scientific">Occallatibacter riparius</name>
    <dbReference type="NCBI Taxonomy" id="1002689"/>
    <lineage>
        <taxon>Bacteria</taxon>
        <taxon>Pseudomonadati</taxon>
        <taxon>Acidobacteriota</taxon>
        <taxon>Terriglobia</taxon>
        <taxon>Terriglobales</taxon>
        <taxon>Acidobacteriaceae</taxon>
        <taxon>Occallatibacter</taxon>
    </lineage>
</organism>
<evidence type="ECO:0000259" key="11">
    <source>
        <dbReference type="PROSITE" id="PS51379"/>
    </source>
</evidence>
<evidence type="ECO:0000256" key="9">
    <source>
        <dbReference type="ARBA" id="ARBA00023014"/>
    </source>
</evidence>
<dbReference type="GO" id="GO:0071949">
    <property type="term" value="F:FAD binding"/>
    <property type="evidence" value="ECO:0007669"/>
    <property type="project" value="InterPro"/>
</dbReference>